<accession>A0A367G152</accession>
<gene>
    <name evidence="2" type="ORF">C4886_07305</name>
</gene>
<keyword evidence="1" id="KW-1133">Transmembrane helix</keyword>
<evidence type="ECO:0000256" key="1">
    <source>
        <dbReference type="SAM" id="Phobius"/>
    </source>
</evidence>
<proteinExistence type="predicted"/>
<sequence length="73" mass="8292">MRKFFKILISVVITLYFSATMFYCFVAGTPDDGKGAVIYMMSAAGLSILFPAFTCGCIHYILYLRKKMDERSK</sequence>
<organism evidence="2 3">
    <name type="scientific">Blautia obeum</name>
    <dbReference type="NCBI Taxonomy" id="40520"/>
    <lineage>
        <taxon>Bacteria</taxon>
        <taxon>Bacillati</taxon>
        <taxon>Bacillota</taxon>
        <taxon>Clostridia</taxon>
        <taxon>Lachnospirales</taxon>
        <taxon>Lachnospiraceae</taxon>
        <taxon>Blautia</taxon>
    </lineage>
</organism>
<dbReference type="RefSeq" id="WP_021652279.1">
    <property type="nucleotide sequence ID" value="NZ_PSQG01000008.1"/>
</dbReference>
<protein>
    <submittedName>
        <fullName evidence="2">Uncharacterized protein</fullName>
    </submittedName>
</protein>
<dbReference type="Proteomes" id="UP000253208">
    <property type="component" value="Unassembled WGS sequence"/>
</dbReference>
<evidence type="ECO:0000313" key="3">
    <source>
        <dbReference type="Proteomes" id="UP000253208"/>
    </source>
</evidence>
<keyword evidence="1" id="KW-0812">Transmembrane</keyword>
<reference evidence="2 3" key="1">
    <citation type="submission" date="2018-02" db="EMBL/GenBank/DDBJ databases">
        <title>Complete genome sequencing of Faecalibacterium prausnitzii strains isolated from the human gut.</title>
        <authorList>
            <person name="Fitzgerald B.C."/>
            <person name="Shkoporov A.N."/>
            <person name="Ross P.R."/>
            <person name="Hill C."/>
        </authorList>
    </citation>
    <scope>NUCLEOTIDE SEQUENCE [LARGE SCALE GENOMIC DNA]</scope>
    <source>
        <strain evidence="2 3">APC942/31-1</strain>
    </source>
</reference>
<keyword evidence="1" id="KW-0472">Membrane</keyword>
<feature type="transmembrane region" description="Helical" evidence="1">
    <location>
        <begin position="36"/>
        <end position="63"/>
    </location>
</feature>
<feature type="transmembrane region" description="Helical" evidence="1">
    <location>
        <begin position="7"/>
        <end position="30"/>
    </location>
</feature>
<evidence type="ECO:0000313" key="2">
    <source>
        <dbReference type="EMBL" id="RCH44437.1"/>
    </source>
</evidence>
<comment type="caution">
    <text evidence="2">The sequence shown here is derived from an EMBL/GenBank/DDBJ whole genome shotgun (WGS) entry which is preliminary data.</text>
</comment>
<dbReference type="EMBL" id="PSQG01000008">
    <property type="protein sequence ID" value="RCH44437.1"/>
    <property type="molecule type" value="Genomic_DNA"/>
</dbReference>
<dbReference type="AlphaFoldDB" id="A0A367G152"/>
<name>A0A367G152_9FIRM</name>